<keyword evidence="8 14" id="KW-0812">Transmembrane</keyword>
<comment type="subcellular location">
    <subcellularLocation>
        <location evidence="1">Secreted</location>
        <location evidence="1">Extracellular space</location>
        <location evidence="1">Extracellular matrix</location>
    </subcellularLocation>
    <subcellularLocation>
        <location evidence="14">Zona pellucida</location>
    </subcellularLocation>
    <subcellularLocation>
        <location evidence="14">Cell membrane</location>
        <topology evidence="14">Single-pass type I membrane protein</topology>
    </subcellularLocation>
</comment>
<feature type="chain" id="PRO_5028509810" description="Zona pellucida sperm-binding protein 3" evidence="14">
    <location>
        <begin position="22"/>
        <end position="466"/>
    </location>
</feature>
<evidence type="ECO:0000313" key="17">
    <source>
        <dbReference type="RefSeq" id="XP_033780530.1"/>
    </source>
</evidence>
<comment type="PTM">
    <text evidence="14">Proteolytically cleaved before the transmembrane segment to yield the secreted ectodomain incorporated in the zona pellucida.</text>
</comment>
<dbReference type="FunCoup" id="A0A6P8PGW4">
    <property type="interactions" value="272"/>
</dbReference>
<evidence type="ECO:0000256" key="14">
    <source>
        <dbReference type="RuleBase" id="RU367066"/>
    </source>
</evidence>
<evidence type="ECO:0000259" key="15">
    <source>
        <dbReference type="PROSITE" id="PS51034"/>
    </source>
</evidence>
<dbReference type="Pfam" id="PF00100">
    <property type="entry name" value="Zona_pellucida"/>
    <property type="match status" value="1"/>
</dbReference>
<dbReference type="InterPro" id="IPR048290">
    <property type="entry name" value="ZP_chr"/>
</dbReference>
<dbReference type="InterPro" id="IPR001507">
    <property type="entry name" value="ZP_dom"/>
</dbReference>
<feature type="signal peptide" evidence="14">
    <location>
        <begin position="1"/>
        <end position="21"/>
    </location>
</feature>
<dbReference type="InterPro" id="IPR042235">
    <property type="entry name" value="ZP-C_dom"/>
</dbReference>
<dbReference type="Gene3D" id="2.60.40.4100">
    <property type="entry name" value="Zona pellucida, ZP-C domain"/>
    <property type="match status" value="1"/>
</dbReference>
<dbReference type="RefSeq" id="XP_033780530.1">
    <property type="nucleotide sequence ID" value="XM_033924639.1"/>
</dbReference>
<keyword evidence="9 14" id="KW-0732">Signal</keyword>
<evidence type="ECO:0000256" key="8">
    <source>
        <dbReference type="ARBA" id="ARBA00022692"/>
    </source>
</evidence>
<dbReference type="GO" id="GO:2000344">
    <property type="term" value="P:positive regulation of acrosome reaction"/>
    <property type="evidence" value="ECO:0007669"/>
    <property type="project" value="UniProtKB-UniRule"/>
</dbReference>
<evidence type="ECO:0000256" key="5">
    <source>
        <dbReference type="ARBA" id="ARBA00022525"/>
    </source>
</evidence>
<dbReference type="Pfam" id="PF23344">
    <property type="entry name" value="ZP-N"/>
    <property type="match status" value="1"/>
</dbReference>
<protein>
    <recommendedName>
        <fullName evidence="3 14">Zona pellucida sperm-binding protein 3</fullName>
    </recommendedName>
</protein>
<accession>A0A6P8PGW4</accession>
<sequence>MGQRVTLGFGVLMWLLTELLSTSSWGSLQRDSLAGTPSGSLLSEHRPHGVYVPWLRPGQLRDVRLHPVAVQCKEAKMVIIVRKDLFGTGRLIKATDLSLGPASCKATTSGVGETVTFEVGLHECGSILQMTQDSLIYRTHLSYKPKPSGSQVIVRSNPAVVPIHCTYPRTGNVSSKAIKPTWAPFSSTISTEEKLAFILRLMNDDWSAERTSAVFHLGEELHIEASVNAGDHIPMILLVDNCVATVSPDKDSKPRYNIVDFYGCLVDGKQEDSFSAFRSPRIQSDKIQFTVDAFRFSERESLVCNFPLEKYCPLSRIYITCSLRATAIDQAPDPLHKACSFSKVNNVWSSVEGPRNICSCCETGNCGPQDLTRGLRPFFPVPRRIGRAAPSDSDVNSTFASQLEDVVIGPLFILEDSHLAMTKDQAVSTTPVPELVLMAVVGVLSCMVVMGSLLLCQRRKVVSVST</sequence>
<evidence type="ECO:0000256" key="9">
    <source>
        <dbReference type="ARBA" id="ARBA00022729"/>
    </source>
</evidence>
<keyword evidence="10 14" id="KW-1133">Transmembrane helix</keyword>
<evidence type="ECO:0000256" key="10">
    <source>
        <dbReference type="ARBA" id="ARBA00022989"/>
    </source>
</evidence>
<dbReference type="InterPro" id="IPR055356">
    <property type="entry name" value="ZP-N"/>
</dbReference>
<evidence type="ECO:0000256" key="6">
    <source>
        <dbReference type="ARBA" id="ARBA00022530"/>
    </source>
</evidence>
<organism evidence="16 17">
    <name type="scientific">Geotrypetes seraphini</name>
    <name type="common">Gaboon caecilian</name>
    <name type="synonym">Caecilia seraphini</name>
    <dbReference type="NCBI Taxonomy" id="260995"/>
    <lineage>
        <taxon>Eukaryota</taxon>
        <taxon>Metazoa</taxon>
        <taxon>Chordata</taxon>
        <taxon>Craniata</taxon>
        <taxon>Vertebrata</taxon>
        <taxon>Euteleostomi</taxon>
        <taxon>Amphibia</taxon>
        <taxon>Gymnophiona</taxon>
        <taxon>Geotrypetes</taxon>
    </lineage>
</organism>
<name>A0A6P8PGW4_GEOSA</name>
<dbReference type="PANTHER" id="PTHR11576:SF2">
    <property type="entry name" value="ZONA PELLUCIDA SPERM-BINDING PROTEIN 3"/>
    <property type="match status" value="1"/>
</dbReference>
<dbReference type="GO" id="GO:0035805">
    <property type="term" value="C:egg coat"/>
    <property type="evidence" value="ECO:0007669"/>
    <property type="project" value="UniProtKB-SubCell"/>
</dbReference>
<dbReference type="GO" id="GO:0035804">
    <property type="term" value="F:structural constituent of egg coat"/>
    <property type="evidence" value="ECO:0007669"/>
    <property type="project" value="UniProtKB-UniRule"/>
</dbReference>
<evidence type="ECO:0000256" key="1">
    <source>
        <dbReference type="ARBA" id="ARBA00004498"/>
    </source>
</evidence>
<comment type="function">
    <text evidence="14">Component of the zona pellucida, an extracellular matrix surrounding oocytes which mediates sperm binding, induction of the acrosome reaction and prevents post-fertilization polyspermy. The zona pellucida is composed of 3 to 4 glycoproteins, ZP1, ZP2, ZP3, and ZP4. ZP3 is essential for sperm binding and zona matrix formation.</text>
</comment>
<gene>
    <name evidence="17" type="primary">LOC117350370</name>
</gene>
<dbReference type="Gene3D" id="2.60.40.3210">
    <property type="entry name" value="Zona pellucida, ZP-N domain"/>
    <property type="match status" value="1"/>
</dbReference>
<dbReference type="SMART" id="SM00241">
    <property type="entry name" value="ZP"/>
    <property type="match status" value="1"/>
</dbReference>
<evidence type="ECO:0000313" key="16">
    <source>
        <dbReference type="Proteomes" id="UP000515159"/>
    </source>
</evidence>
<reference evidence="17" key="1">
    <citation type="submission" date="2025-08" db="UniProtKB">
        <authorList>
            <consortium name="RefSeq"/>
        </authorList>
    </citation>
    <scope>IDENTIFICATION</scope>
</reference>
<dbReference type="FunFam" id="2.60.40.3210:FF:000001">
    <property type="entry name" value="Zona pellucida sperm-binding protein 3"/>
    <property type="match status" value="1"/>
</dbReference>
<comment type="domain">
    <text evidence="14">The ZP domain is involved in the polymerization of the ZP proteins to form the zona pellucida.</text>
</comment>
<evidence type="ECO:0000256" key="4">
    <source>
        <dbReference type="ARBA" id="ARBA00022475"/>
    </source>
</evidence>
<evidence type="ECO:0000256" key="11">
    <source>
        <dbReference type="ARBA" id="ARBA00023136"/>
    </source>
</evidence>
<dbReference type="GO" id="GO:0035803">
    <property type="term" value="P:egg coat formation"/>
    <property type="evidence" value="ECO:0007669"/>
    <property type="project" value="UniProtKB-UniRule"/>
</dbReference>
<evidence type="ECO:0000256" key="3">
    <source>
        <dbReference type="ARBA" id="ARBA00017980"/>
    </source>
</evidence>
<dbReference type="GO" id="GO:0007339">
    <property type="term" value="P:binding of sperm to zona pellucida"/>
    <property type="evidence" value="ECO:0007669"/>
    <property type="project" value="UniProtKB-UniRule"/>
</dbReference>
<dbReference type="PRINTS" id="PR00023">
    <property type="entry name" value="ZPELLUCIDA"/>
</dbReference>
<dbReference type="FunFam" id="2.60.40.4100:FF:000002">
    <property type="entry name" value="Zona pellucida sperm-binding protein 3"/>
    <property type="match status" value="1"/>
</dbReference>
<dbReference type="GeneID" id="117350370"/>
<evidence type="ECO:0000256" key="2">
    <source>
        <dbReference type="ARBA" id="ARBA00006735"/>
    </source>
</evidence>
<dbReference type="KEGG" id="gsh:117350370"/>
<keyword evidence="4 14" id="KW-1003">Cell membrane</keyword>
<dbReference type="InterPro" id="IPR055355">
    <property type="entry name" value="ZP-C"/>
</dbReference>
<dbReference type="InParanoid" id="A0A6P8PGW4"/>
<evidence type="ECO:0000256" key="7">
    <source>
        <dbReference type="ARBA" id="ARBA00022685"/>
    </source>
</evidence>
<keyword evidence="12 14" id="KW-1015">Disulfide bond</keyword>
<keyword evidence="5 14" id="KW-0964">Secreted</keyword>
<dbReference type="GO" id="GO:0005886">
    <property type="term" value="C:plasma membrane"/>
    <property type="evidence" value="ECO:0007669"/>
    <property type="project" value="UniProtKB-SubCell"/>
</dbReference>
<dbReference type="GO" id="GO:0032190">
    <property type="term" value="F:acrosin binding"/>
    <property type="evidence" value="ECO:0007669"/>
    <property type="project" value="TreeGrafter"/>
</dbReference>
<dbReference type="PANTHER" id="PTHR11576">
    <property type="entry name" value="ZONA PELLUCIDA SPERM-BINDING PROTEIN 3"/>
    <property type="match status" value="1"/>
</dbReference>
<dbReference type="AlphaFoldDB" id="A0A6P8PGW4"/>
<dbReference type="OrthoDB" id="8880842at2759"/>
<keyword evidence="6 14" id="KW-0272">Extracellular matrix</keyword>
<keyword evidence="11 14" id="KW-0472">Membrane</keyword>
<comment type="similarity">
    <text evidence="2 14">Belongs to the ZP domain family. ZPC subfamily.</text>
</comment>
<keyword evidence="7 14" id="KW-0165">Cleavage on pair of basic residues</keyword>
<proteinExistence type="inferred from homology"/>
<evidence type="ECO:0000256" key="12">
    <source>
        <dbReference type="ARBA" id="ARBA00023157"/>
    </source>
</evidence>
<feature type="domain" description="ZP" evidence="15">
    <location>
        <begin position="71"/>
        <end position="346"/>
    </location>
</feature>
<evidence type="ECO:0000256" key="13">
    <source>
        <dbReference type="ARBA" id="ARBA00023180"/>
    </source>
</evidence>
<feature type="transmembrane region" description="Helical" evidence="14">
    <location>
        <begin position="435"/>
        <end position="456"/>
    </location>
</feature>
<keyword evidence="13" id="KW-0325">Glycoprotein</keyword>
<dbReference type="PROSITE" id="PS51034">
    <property type="entry name" value="ZP_2"/>
    <property type="match status" value="1"/>
</dbReference>
<keyword evidence="16" id="KW-1185">Reference proteome</keyword>
<dbReference type="Proteomes" id="UP000515159">
    <property type="component" value="Chromosome 16"/>
</dbReference>